<organism evidence="5 6">
    <name type="scientific">Mycena sanguinolenta</name>
    <dbReference type="NCBI Taxonomy" id="230812"/>
    <lineage>
        <taxon>Eukaryota</taxon>
        <taxon>Fungi</taxon>
        <taxon>Dikarya</taxon>
        <taxon>Basidiomycota</taxon>
        <taxon>Agaricomycotina</taxon>
        <taxon>Agaricomycetes</taxon>
        <taxon>Agaricomycetidae</taxon>
        <taxon>Agaricales</taxon>
        <taxon>Marasmiineae</taxon>
        <taxon>Mycenaceae</taxon>
        <taxon>Mycena</taxon>
    </lineage>
</organism>
<accession>A0A8H6ZL08</accession>
<sequence length="639" mass="70562">MLAILQQALEAAPTLAKYAVVLLLLLNAGSFPVVWHIRFLSAILEPRLALQWHRLTHFYLGKQRKQEALRDWYEAHQPVGVHPFRAVWTYKRLTAPDLHVGFDDADFNLHMSNSSYAKVLDGARFRLAVAAFPTLFRSGGWMALGATHFHFIREIPMLSSYEVRTSIGAWDGKWIWCVSRFVKPLCKHARTKSKSGSASSSGTGSEMPLADNRANGVISEDPDTVARALLQRASKDTEPDGAILYCVAVSQICSKHGRITIPPALVLAANGFYALPESMSKTASVSTSLSHRGRGDTVSLLPHWPTVRTLAASMPALAKFYAGGWRNVSEGERWWEDALAACEQERLARLVPFVGQGSEEMMAARMGGLTGGLDGRITCQLPNYDSHSNWLWTRPHPQTAREVNMTPPYNVNFCFLVPSSLQNDRVKLVPFVPSEHADAFFAIAKNHPELFLYLPWGPFLAVQDFVSTLIDQRIQPDRGMVLFAVFDKSTPDAPQLAGIIGLLDTSAANLSTEIGFVITLPAFQRTHVTANAVGLLLHWTLDTAAEGGLGLRRVAWKANSHNARSVRAAERMGFRQEGVLRWDRVLPAWKSQDGNGGGVRAGDAKADCLGRDTVLLSLCWDDWEAGAGQSVNEIMQRMK</sequence>
<dbReference type="InterPro" id="IPR016181">
    <property type="entry name" value="Acyl_CoA_acyltransferase"/>
</dbReference>
<reference evidence="5" key="1">
    <citation type="submission" date="2020-05" db="EMBL/GenBank/DDBJ databases">
        <title>Mycena genomes resolve the evolution of fungal bioluminescence.</title>
        <authorList>
            <person name="Tsai I.J."/>
        </authorList>
    </citation>
    <scope>NUCLEOTIDE SEQUENCE</scope>
    <source>
        <strain evidence="5">160909Yilan</strain>
    </source>
</reference>
<dbReference type="SUPFAM" id="SSF54637">
    <property type="entry name" value="Thioesterase/thiol ester dehydrase-isomerase"/>
    <property type="match status" value="1"/>
</dbReference>
<evidence type="ECO:0000256" key="1">
    <source>
        <dbReference type="ARBA" id="ARBA00038476"/>
    </source>
</evidence>
<keyword evidence="3" id="KW-1133">Transmembrane helix</keyword>
<feature type="domain" description="N-acetyltransferase" evidence="4">
    <location>
        <begin position="425"/>
        <end position="575"/>
    </location>
</feature>
<dbReference type="EMBL" id="JACAZH010000001">
    <property type="protein sequence ID" value="KAF7377435.1"/>
    <property type="molecule type" value="Genomic_DNA"/>
</dbReference>
<dbReference type="InterPro" id="IPR029069">
    <property type="entry name" value="HotDog_dom_sf"/>
</dbReference>
<keyword evidence="6" id="KW-1185">Reference proteome</keyword>
<dbReference type="GO" id="GO:0016747">
    <property type="term" value="F:acyltransferase activity, transferring groups other than amino-acyl groups"/>
    <property type="evidence" value="ECO:0007669"/>
    <property type="project" value="InterPro"/>
</dbReference>
<evidence type="ECO:0000313" key="6">
    <source>
        <dbReference type="Proteomes" id="UP000623467"/>
    </source>
</evidence>
<feature type="compositionally biased region" description="Low complexity" evidence="2">
    <location>
        <begin position="194"/>
        <end position="205"/>
    </location>
</feature>
<dbReference type="PANTHER" id="PTHR12475">
    <property type="match status" value="1"/>
</dbReference>
<evidence type="ECO:0000313" key="5">
    <source>
        <dbReference type="EMBL" id="KAF7377435.1"/>
    </source>
</evidence>
<evidence type="ECO:0000256" key="2">
    <source>
        <dbReference type="SAM" id="MobiDB-lite"/>
    </source>
</evidence>
<dbReference type="OrthoDB" id="41238at2759"/>
<protein>
    <submittedName>
        <fullName evidence="5">Peptidase A1 domain-containing protein</fullName>
    </submittedName>
</protein>
<dbReference type="Proteomes" id="UP000623467">
    <property type="component" value="Unassembled WGS sequence"/>
</dbReference>
<keyword evidence="3" id="KW-0812">Transmembrane</keyword>
<dbReference type="SUPFAM" id="SSF55729">
    <property type="entry name" value="Acyl-CoA N-acyltransferases (Nat)"/>
    <property type="match status" value="1"/>
</dbReference>
<dbReference type="Pfam" id="PF13302">
    <property type="entry name" value="Acetyltransf_3"/>
    <property type="match status" value="1"/>
</dbReference>
<comment type="similarity">
    <text evidence="1">Belongs to the lcsJ thioesterase family.</text>
</comment>
<evidence type="ECO:0000256" key="3">
    <source>
        <dbReference type="SAM" id="Phobius"/>
    </source>
</evidence>
<keyword evidence="3" id="KW-0472">Membrane</keyword>
<feature type="transmembrane region" description="Helical" evidence="3">
    <location>
        <begin position="15"/>
        <end position="37"/>
    </location>
</feature>
<dbReference type="AlphaFoldDB" id="A0A8H6ZL08"/>
<comment type="caution">
    <text evidence="5">The sequence shown here is derived from an EMBL/GenBank/DDBJ whole genome shotgun (WGS) entry which is preliminary data.</text>
</comment>
<evidence type="ECO:0000259" key="4">
    <source>
        <dbReference type="Pfam" id="PF13302"/>
    </source>
</evidence>
<dbReference type="InterPro" id="IPR000182">
    <property type="entry name" value="GNAT_dom"/>
</dbReference>
<dbReference type="InterPro" id="IPR051490">
    <property type="entry name" value="THEM6_lcsJ_thioesterase"/>
</dbReference>
<dbReference type="Gene3D" id="3.40.630.30">
    <property type="match status" value="1"/>
</dbReference>
<name>A0A8H6ZL08_9AGAR</name>
<dbReference type="PANTHER" id="PTHR12475:SF4">
    <property type="entry name" value="PROTEIN THEM6"/>
    <property type="match status" value="1"/>
</dbReference>
<proteinExistence type="inferred from homology"/>
<dbReference type="Pfam" id="PF13279">
    <property type="entry name" value="4HBT_2"/>
    <property type="match status" value="1"/>
</dbReference>
<dbReference type="Gene3D" id="3.10.129.10">
    <property type="entry name" value="Hotdog Thioesterase"/>
    <property type="match status" value="1"/>
</dbReference>
<feature type="region of interest" description="Disordered" evidence="2">
    <location>
        <begin position="192"/>
        <end position="217"/>
    </location>
</feature>
<gene>
    <name evidence="5" type="ORF">MSAN_00165200</name>
</gene>